<feature type="domain" description="ABC transmembrane type-1" evidence="10">
    <location>
        <begin position="13"/>
        <end position="303"/>
    </location>
</feature>
<accession>A0ABP7CG19</accession>
<dbReference type="InterPro" id="IPR036640">
    <property type="entry name" value="ABC1_TM_sf"/>
</dbReference>
<dbReference type="InterPro" id="IPR014223">
    <property type="entry name" value="ABC_CydC/D"/>
</dbReference>
<name>A0ABP7CG19_9MICC</name>
<gene>
    <name evidence="11" type="primary">cydD</name>
    <name evidence="11" type="ORF">GCM10023081_26370</name>
</gene>
<evidence type="ECO:0000256" key="2">
    <source>
        <dbReference type="ARBA" id="ARBA00022692"/>
    </source>
</evidence>
<evidence type="ECO:0000256" key="3">
    <source>
        <dbReference type="ARBA" id="ARBA00022741"/>
    </source>
</evidence>
<feature type="domain" description="ABC transporter" evidence="9">
    <location>
        <begin position="925"/>
        <end position="1157"/>
    </location>
</feature>
<feature type="compositionally biased region" description="Low complexity" evidence="7">
    <location>
        <begin position="573"/>
        <end position="583"/>
    </location>
</feature>
<evidence type="ECO:0000313" key="11">
    <source>
        <dbReference type="EMBL" id="GAA3687782.1"/>
    </source>
</evidence>
<evidence type="ECO:0000256" key="7">
    <source>
        <dbReference type="SAM" id="MobiDB-lite"/>
    </source>
</evidence>
<keyword evidence="6 8" id="KW-0472">Membrane</keyword>
<reference evidence="12" key="1">
    <citation type="journal article" date="2019" name="Int. J. Syst. Evol. Microbiol.">
        <title>The Global Catalogue of Microorganisms (GCM) 10K type strain sequencing project: providing services to taxonomists for standard genome sequencing and annotation.</title>
        <authorList>
            <consortium name="The Broad Institute Genomics Platform"/>
            <consortium name="The Broad Institute Genome Sequencing Center for Infectious Disease"/>
            <person name="Wu L."/>
            <person name="Ma J."/>
        </authorList>
    </citation>
    <scope>NUCLEOTIDE SEQUENCE [LARGE SCALE GENOMIC DNA]</scope>
    <source>
        <strain evidence="12">JCM 30742</strain>
    </source>
</reference>
<dbReference type="InterPro" id="IPR003593">
    <property type="entry name" value="AAA+_ATPase"/>
</dbReference>
<dbReference type="Pfam" id="PF00005">
    <property type="entry name" value="ABC_tran"/>
    <property type="match status" value="2"/>
</dbReference>
<dbReference type="SUPFAM" id="SSF52540">
    <property type="entry name" value="P-loop containing nucleoside triphosphate hydrolases"/>
    <property type="match status" value="2"/>
</dbReference>
<dbReference type="InterPro" id="IPR003439">
    <property type="entry name" value="ABC_transporter-like_ATP-bd"/>
</dbReference>
<feature type="transmembrane region" description="Helical" evidence="8">
    <location>
        <begin position="612"/>
        <end position="636"/>
    </location>
</feature>
<feature type="transmembrane region" description="Helical" evidence="8">
    <location>
        <begin position="835"/>
        <end position="855"/>
    </location>
</feature>
<dbReference type="PROSITE" id="PS50893">
    <property type="entry name" value="ABC_TRANSPORTER_2"/>
    <property type="match status" value="2"/>
</dbReference>
<dbReference type="InterPro" id="IPR039421">
    <property type="entry name" value="Type_1_exporter"/>
</dbReference>
<feature type="region of interest" description="Disordered" evidence="7">
    <location>
        <begin position="543"/>
        <end position="583"/>
    </location>
</feature>
<keyword evidence="2 8" id="KW-0812">Transmembrane</keyword>
<proteinExistence type="predicted"/>
<dbReference type="EMBL" id="BAABEO010000018">
    <property type="protein sequence ID" value="GAA3687782.1"/>
    <property type="molecule type" value="Genomic_DNA"/>
</dbReference>
<feature type="domain" description="ABC transporter" evidence="9">
    <location>
        <begin position="338"/>
        <end position="577"/>
    </location>
</feature>
<feature type="transmembrane region" description="Helical" evidence="8">
    <location>
        <begin position="132"/>
        <end position="155"/>
    </location>
</feature>
<dbReference type="RefSeq" id="WP_345151382.1">
    <property type="nucleotide sequence ID" value="NZ_BAABEO010000018.1"/>
</dbReference>
<dbReference type="NCBIfam" id="TIGR02868">
    <property type="entry name" value="CydC"/>
    <property type="match status" value="1"/>
</dbReference>
<protein>
    <submittedName>
        <fullName evidence="11">Thiol reductant ABC exporter subunit CydD</fullName>
    </submittedName>
</protein>
<dbReference type="SUPFAM" id="SSF90123">
    <property type="entry name" value="ABC transporter transmembrane region"/>
    <property type="match status" value="2"/>
</dbReference>
<dbReference type="Gene3D" id="3.40.50.300">
    <property type="entry name" value="P-loop containing nucleotide triphosphate hydrolases"/>
    <property type="match status" value="2"/>
</dbReference>
<keyword evidence="5 8" id="KW-1133">Transmembrane helix</keyword>
<dbReference type="SMART" id="SM00382">
    <property type="entry name" value="AAA"/>
    <property type="match status" value="2"/>
</dbReference>
<feature type="transmembrane region" description="Helical" evidence="8">
    <location>
        <begin position="161"/>
        <end position="178"/>
    </location>
</feature>
<feature type="transmembrane region" description="Helical" evidence="8">
    <location>
        <begin position="751"/>
        <end position="768"/>
    </location>
</feature>
<keyword evidence="3" id="KW-0547">Nucleotide-binding</keyword>
<evidence type="ECO:0000259" key="10">
    <source>
        <dbReference type="PROSITE" id="PS50929"/>
    </source>
</evidence>
<dbReference type="PANTHER" id="PTHR24221:SF654">
    <property type="entry name" value="ATP-BINDING CASSETTE SUB-FAMILY B MEMBER 6"/>
    <property type="match status" value="1"/>
</dbReference>
<dbReference type="InterPro" id="IPR011527">
    <property type="entry name" value="ABC1_TM_dom"/>
</dbReference>
<evidence type="ECO:0000259" key="9">
    <source>
        <dbReference type="PROSITE" id="PS50893"/>
    </source>
</evidence>
<dbReference type="Pfam" id="PF00664">
    <property type="entry name" value="ABC_membrane"/>
    <property type="match status" value="1"/>
</dbReference>
<dbReference type="PROSITE" id="PS00211">
    <property type="entry name" value="ABC_TRANSPORTER_1"/>
    <property type="match status" value="2"/>
</dbReference>
<evidence type="ECO:0000256" key="4">
    <source>
        <dbReference type="ARBA" id="ARBA00022840"/>
    </source>
</evidence>
<comment type="caution">
    <text evidence="11">The sequence shown here is derived from an EMBL/GenBank/DDBJ whole genome shotgun (WGS) entry which is preliminary data.</text>
</comment>
<sequence length="1158" mass="117045">MKPELPADRAGRASLAGLAALAALKAVALVLIAEAIATAVAQLAAGGAADTTRLLALGLAGAVLRSVAAWGTKTLARRAALGAKERLRGELLAAALEGRLKGGPGRGGGGPEGLGAVAALASRGLDALDNHYATYLPALVSAAVVPAAVGLRILFADWVSALVIVLTVPLVPVFMVLIGKHTEERVAQAAAGLDRLSNHLVELARGLPALVGLRRAGQRRRALRDVSEAYRAGTLGTLRTAFVSGLALELIATISVAVVAVFIGLRLVHGDMALAPGLLVLMLAPECFMPLREVGSAFHAAEDGVEALHRTRRILEASGAGHDGVGDAGTGESGTLALMVEDLEVRYAGSPAPAVAGFSLALPAGAAAVLSTPSGTGKTSILRAVAGQLDPERMDAASRATVAGTVRRRPGSRTAWIPQHPAFSEATVGEELALYAAACGAPHTAGGAGETAAAIASALERVNGAHLAQARIADCSPGELRRAAVARALVVVATDPAVDLLLADEPTAHLDPVSAQAVRQALAAVRGRVAVLASSHDSALARMLEDPTNADSTESTVPAVSDGERSASAGGTAVPAADGSAGSPGSGSLRSVLAALPWLTGGLRSGGLLRGVLFAAAAALAAAGLSGVSGWLIVSASHQPPVLHLMVAIVGVRFFGIGRALLRYVERLAVHDAVFRWSTDLRTRVWDALACRPSQWGRLARGGAALGHLVGDIDEVRDAAPRAVVPLPAALLAWAATALAIHWVAPAALPAALAAGALGFLALPLLVLRVERRAGVAAAAQRSWLTERVAGLFAAAPDLAANGAGAEVLRRFRAADARASVPLRRAARGSGAGQAATALITGAAAVGAVALVPSGPMAGEMAAVAALLLLALAEPFGSVAESVRELPVLQDRLRRVGDLLGTADEDTPLAAGDDVPADGEALGGMRLRGATLGWCGGPDVVGPVDAEVLPGRWLAVSGPSGAGKSTVLAALLGVLRPRAGTLELLEGADPDGNGTVDPWAPGNRARGAALAAQIAWCPQEAHLFDSSLAANLGLGRPAEDPATEREMADALRAVGLGPWFGTLPEGLAARIGPGGHKLSGGQRQRVAVARALVARARVVLLDEPTAHLGEDEAVDLVEDLRAALADRAVVLVTHDERLAERADAVLHLSGQATAAPVS</sequence>
<feature type="transmembrane region" description="Helical" evidence="8">
    <location>
        <begin position="241"/>
        <end position="267"/>
    </location>
</feature>
<dbReference type="InterPro" id="IPR027417">
    <property type="entry name" value="P-loop_NTPase"/>
</dbReference>
<dbReference type="PROSITE" id="PS50929">
    <property type="entry name" value="ABC_TM1F"/>
    <property type="match status" value="2"/>
</dbReference>
<dbReference type="Gene3D" id="1.20.1560.10">
    <property type="entry name" value="ABC transporter type 1, transmembrane domain"/>
    <property type="match status" value="2"/>
</dbReference>
<feature type="domain" description="ABC transmembrane type-1" evidence="10">
    <location>
        <begin position="611"/>
        <end position="886"/>
    </location>
</feature>
<feature type="transmembrane region" description="Helical" evidence="8">
    <location>
        <begin position="723"/>
        <end position="745"/>
    </location>
</feature>
<evidence type="ECO:0000256" key="1">
    <source>
        <dbReference type="ARBA" id="ARBA00004651"/>
    </source>
</evidence>
<evidence type="ECO:0000256" key="6">
    <source>
        <dbReference type="ARBA" id="ARBA00023136"/>
    </source>
</evidence>
<keyword evidence="4" id="KW-0067">ATP-binding</keyword>
<feature type="compositionally biased region" description="Polar residues" evidence="7">
    <location>
        <begin position="549"/>
        <end position="558"/>
    </location>
</feature>
<comment type="subcellular location">
    <subcellularLocation>
        <location evidence="1">Cell membrane</location>
        <topology evidence="1">Multi-pass membrane protein</topology>
    </subcellularLocation>
</comment>
<dbReference type="CDD" id="cd18584">
    <property type="entry name" value="ABC_6TM_AarD_CydD"/>
    <property type="match status" value="1"/>
</dbReference>
<dbReference type="InterPro" id="IPR017871">
    <property type="entry name" value="ABC_transporter-like_CS"/>
</dbReference>
<evidence type="ECO:0000256" key="8">
    <source>
        <dbReference type="SAM" id="Phobius"/>
    </source>
</evidence>
<organism evidence="11 12">
    <name type="scientific">Arthrobacter ginkgonis</name>
    <dbReference type="NCBI Taxonomy" id="1630594"/>
    <lineage>
        <taxon>Bacteria</taxon>
        <taxon>Bacillati</taxon>
        <taxon>Actinomycetota</taxon>
        <taxon>Actinomycetes</taxon>
        <taxon>Micrococcales</taxon>
        <taxon>Micrococcaceae</taxon>
        <taxon>Arthrobacter</taxon>
    </lineage>
</organism>
<dbReference type="PANTHER" id="PTHR24221">
    <property type="entry name" value="ATP-BINDING CASSETTE SUB-FAMILY B"/>
    <property type="match status" value="1"/>
</dbReference>
<evidence type="ECO:0000313" key="12">
    <source>
        <dbReference type="Proteomes" id="UP001500752"/>
    </source>
</evidence>
<dbReference type="Proteomes" id="UP001500752">
    <property type="component" value="Unassembled WGS sequence"/>
</dbReference>
<evidence type="ECO:0000256" key="5">
    <source>
        <dbReference type="ARBA" id="ARBA00022989"/>
    </source>
</evidence>
<keyword evidence="12" id="KW-1185">Reference proteome</keyword>